<dbReference type="InterPro" id="IPR016123">
    <property type="entry name" value="Mog1/PsbP_a/b/a-sand"/>
</dbReference>
<evidence type="ECO:0000256" key="1">
    <source>
        <dbReference type="SAM" id="MobiDB-lite"/>
    </source>
</evidence>
<keyword evidence="4" id="KW-1185">Reference proteome</keyword>
<comment type="caution">
    <text evidence="3">The sequence shown here is derived from an EMBL/GenBank/DDBJ whole genome shotgun (WGS) entry which is preliminary data.</text>
</comment>
<dbReference type="Gene3D" id="3.40.1000.10">
    <property type="entry name" value="Mog1/PsbP, alpha/beta/alpha sandwich"/>
    <property type="match status" value="1"/>
</dbReference>
<feature type="domain" description="DUF2020" evidence="2">
    <location>
        <begin position="17"/>
        <end position="144"/>
    </location>
</feature>
<accession>A0ABN2J4E5</accession>
<protein>
    <submittedName>
        <fullName evidence="3">DUF2020 domain-containing protein</fullName>
    </submittedName>
</protein>
<sequence>MGTIRTAPPETSEPEIPQVEPVTSAECPYLSVDEASRLNGELATDVRIDDRVDPAACFFYSADGAVQLTTTVYSVESEERATELVDGSAPVGESERSHVEGGWTGGRTGGPGGALVVLARGTQVLAVQSTQEQSVKVQRVAELVAPRVAD</sequence>
<name>A0ABN2J4E5_9ACTN</name>
<evidence type="ECO:0000313" key="3">
    <source>
        <dbReference type="EMBL" id="GAA1717778.1"/>
    </source>
</evidence>
<feature type="region of interest" description="Disordered" evidence="1">
    <location>
        <begin position="83"/>
        <end position="108"/>
    </location>
</feature>
<dbReference type="Pfam" id="PF09449">
    <property type="entry name" value="DUF2020"/>
    <property type="match status" value="1"/>
</dbReference>
<evidence type="ECO:0000259" key="2">
    <source>
        <dbReference type="Pfam" id="PF09449"/>
    </source>
</evidence>
<reference evidence="3 4" key="1">
    <citation type="journal article" date="2019" name="Int. J. Syst. Evol. Microbiol.">
        <title>The Global Catalogue of Microorganisms (GCM) 10K type strain sequencing project: providing services to taxonomists for standard genome sequencing and annotation.</title>
        <authorList>
            <consortium name="The Broad Institute Genomics Platform"/>
            <consortium name="The Broad Institute Genome Sequencing Center for Infectious Disease"/>
            <person name="Wu L."/>
            <person name="Ma J."/>
        </authorList>
    </citation>
    <scope>NUCLEOTIDE SEQUENCE [LARGE SCALE GENOMIC DNA]</scope>
    <source>
        <strain evidence="3 4">JCM 16002</strain>
    </source>
</reference>
<dbReference type="EMBL" id="BAAAQG010000015">
    <property type="protein sequence ID" value="GAA1717778.1"/>
    <property type="molecule type" value="Genomic_DNA"/>
</dbReference>
<gene>
    <name evidence="3" type="ORF">GCM10009831_29770</name>
</gene>
<organism evidence="3 4">
    <name type="scientific">Dietzia cercidiphylli</name>
    <dbReference type="NCBI Taxonomy" id="498199"/>
    <lineage>
        <taxon>Bacteria</taxon>
        <taxon>Bacillati</taxon>
        <taxon>Actinomycetota</taxon>
        <taxon>Actinomycetes</taxon>
        <taxon>Mycobacteriales</taxon>
        <taxon>Dietziaceae</taxon>
        <taxon>Dietzia</taxon>
    </lineage>
</organism>
<feature type="region of interest" description="Disordered" evidence="1">
    <location>
        <begin position="1"/>
        <end position="25"/>
    </location>
</feature>
<dbReference type="SUPFAM" id="SSF55724">
    <property type="entry name" value="Mog1p/PsbP-like"/>
    <property type="match status" value="1"/>
</dbReference>
<evidence type="ECO:0000313" key="4">
    <source>
        <dbReference type="Proteomes" id="UP001500383"/>
    </source>
</evidence>
<dbReference type="Proteomes" id="UP001500383">
    <property type="component" value="Unassembled WGS sequence"/>
</dbReference>
<dbReference type="InterPro" id="IPR018567">
    <property type="entry name" value="DUF2020"/>
</dbReference>
<proteinExistence type="predicted"/>